<dbReference type="Gene3D" id="1.10.357.10">
    <property type="entry name" value="Tetracycline Repressor, domain 2"/>
    <property type="match status" value="1"/>
</dbReference>
<accession>A0A6N4A7P3</accession>
<keyword evidence="1 2" id="KW-0238">DNA-binding</keyword>
<proteinExistence type="predicted"/>
<evidence type="ECO:0000256" key="2">
    <source>
        <dbReference type="PROSITE-ProRule" id="PRU00335"/>
    </source>
</evidence>
<organism evidence="4 5">
    <name type="scientific">Oenococcus oeni</name>
    <name type="common">Leuconostoc oenos</name>
    <dbReference type="NCBI Taxonomy" id="1247"/>
    <lineage>
        <taxon>Bacteria</taxon>
        <taxon>Bacillati</taxon>
        <taxon>Bacillota</taxon>
        <taxon>Bacilli</taxon>
        <taxon>Lactobacillales</taxon>
        <taxon>Lactobacillaceae</taxon>
        <taxon>Oenococcus</taxon>
    </lineage>
</organism>
<sequence length="182" mass="21029">MVSKTFLNLEPKKQARIIAALNQEFSSYSLAESQVARIVKDASISRGAFYKYFDDLDDAYLYLYKLAMTDIHRNLVGRLNNFNFDPNLYIEEVENFVNQINQTDYYQFIKMHFLKNESLLAGKRKSPSRGSSSSTEESDWQWAAKVLSHETIKLIMLNPQVKDMAITRLAVLLKQLSKKGDE</sequence>
<evidence type="ECO:0000256" key="1">
    <source>
        <dbReference type="ARBA" id="ARBA00023125"/>
    </source>
</evidence>
<reference evidence="4 5" key="1">
    <citation type="journal article" date="2016" name="BMC Genomics">
        <title>Consensus pan-genome assembly of the specialised wine bacterium Oenococcus oeni.</title>
        <authorList>
            <person name="Sternes P.R."/>
            <person name="Borneman A.R."/>
        </authorList>
    </citation>
    <scope>NUCLEOTIDE SEQUENCE [LARGE SCALE GENOMIC DNA]</scope>
    <source>
        <strain evidence="4 5">AWRIB661</strain>
    </source>
</reference>
<comment type="caution">
    <text evidence="4">The sequence shown here is derived from an EMBL/GenBank/DDBJ whole genome shotgun (WGS) entry which is preliminary data.</text>
</comment>
<feature type="domain" description="HTH tetR-type" evidence="3">
    <location>
        <begin position="11"/>
        <end position="71"/>
    </location>
</feature>
<feature type="DNA-binding region" description="H-T-H motif" evidence="2">
    <location>
        <begin position="34"/>
        <end position="53"/>
    </location>
</feature>
<dbReference type="InterPro" id="IPR009057">
    <property type="entry name" value="Homeodomain-like_sf"/>
</dbReference>
<dbReference type="EMBL" id="MLOK01000031">
    <property type="protein sequence ID" value="OIM21530.1"/>
    <property type="molecule type" value="Genomic_DNA"/>
</dbReference>
<dbReference type="SUPFAM" id="SSF46689">
    <property type="entry name" value="Homeodomain-like"/>
    <property type="match status" value="1"/>
</dbReference>
<dbReference type="RefSeq" id="WP_071448923.1">
    <property type="nucleotide sequence ID" value="NZ_MLOK01000031.1"/>
</dbReference>
<gene>
    <name evidence="4" type="ORF">ATX59_03490</name>
</gene>
<evidence type="ECO:0000313" key="4">
    <source>
        <dbReference type="EMBL" id="OIM21530.1"/>
    </source>
</evidence>
<evidence type="ECO:0000259" key="3">
    <source>
        <dbReference type="PROSITE" id="PS50977"/>
    </source>
</evidence>
<dbReference type="InterPro" id="IPR001647">
    <property type="entry name" value="HTH_TetR"/>
</dbReference>
<dbReference type="PROSITE" id="PS50977">
    <property type="entry name" value="HTH_TETR_2"/>
    <property type="match status" value="1"/>
</dbReference>
<evidence type="ECO:0000313" key="5">
    <source>
        <dbReference type="Proteomes" id="UP000181728"/>
    </source>
</evidence>
<dbReference type="GO" id="GO:0003677">
    <property type="term" value="F:DNA binding"/>
    <property type="evidence" value="ECO:0007669"/>
    <property type="project" value="UniProtKB-UniRule"/>
</dbReference>
<protein>
    <submittedName>
        <fullName evidence="4">TetR family transcriptional regulator</fullName>
    </submittedName>
</protein>
<name>A0A6N4A7P3_OENOE</name>
<dbReference type="AlphaFoldDB" id="A0A6N4A7P3"/>
<dbReference type="Proteomes" id="UP000181728">
    <property type="component" value="Unassembled WGS sequence"/>
</dbReference>